<dbReference type="InterPro" id="IPR032001">
    <property type="entry name" value="SAWADEE_dom"/>
</dbReference>
<proteinExistence type="predicted"/>
<dbReference type="Proteomes" id="UP001497516">
    <property type="component" value="Chromosome 1"/>
</dbReference>
<evidence type="ECO:0000313" key="3">
    <source>
        <dbReference type="Proteomes" id="UP001497516"/>
    </source>
</evidence>
<keyword evidence="3" id="KW-1185">Reference proteome</keyword>
<dbReference type="PANTHER" id="PTHR36384">
    <property type="entry name" value="SAWADEE PROTEIN"/>
    <property type="match status" value="1"/>
</dbReference>
<dbReference type="EMBL" id="OZ034813">
    <property type="protein sequence ID" value="CAL1356181.1"/>
    <property type="molecule type" value="Genomic_DNA"/>
</dbReference>
<dbReference type="AlphaFoldDB" id="A0AAV2CJN5"/>
<evidence type="ECO:0000259" key="1">
    <source>
        <dbReference type="Pfam" id="PF16719"/>
    </source>
</evidence>
<dbReference type="Gene3D" id="2.30.30.140">
    <property type="match status" value="1"/>
</dbReference>
<feature type="domain" description="SAWADEE" evidence="1">
    <location>
        <begin position="12"/>
        <end position="153"/>
    </location>
</feature>
<gene>
    <name evidence="2" type="ORF">LTRI10_LOCUS3897</name>
</gene>
<dbReference type="GO" id="GO:0003682">
    <property type="term" value="F:chromatin binding"/>
    <property type="evidence" value="ECO:0007669"/>
    <property type="project" value="InterPro"/>
</dbReference>
<organism evidence="2 3">
    <name type="scientific">Linum trigynum</name>
    <dbReference type="NCBI Taxonomy" id="586398"/>
    <lineage>
        <taxon>Eukaryota</taxon>
        <taxon>Viridiplantae</taxon>
        <taxon>Streptophyta</taxon>
        <taxon>Embryophyta</taxon>
        <taxon>Tracheophyta</taxon>
        <taxon>Spermatophyta</taxon>
        <taxon>Magnoliopsida</taxon>
        <taxon>eudicotyledons</taxon>
        <taxon>Gunneridae</taxon>
        <taxon>Pentapetalae</taxon>
        <taxon>rosids</taxon>
        <taxon>fabids</taxon>
        <taxon>Malpighiales</taxon>
        <taxon>Linaceae</taxon>
        <taxon>Linum</taxon>
    </lineage>
</organism>
<reference evidence="2 3" key="1">
    <citation type="submission" date="2024-04" db="EMBL/GenBank/DDBJ databases">
        <authorList>
            <person name="Fracassetti M."/>
        </authorList>
    </citation>
    <scope>NUCLEOTIDE SEQUENCE [LARGE SCALE GENOMIC DNA]</scope>
</reference>
<evidence type="ECO:0000313" key="2">
    <source>
        <dbReference type="EMBL" id="CAL1356181.1"/>
    </source>
</evidence>
<name>A0AAV2CJN5_9ROSI</name>
<dbReference type="Pfam" id="PF16719">
    <property type="entry name" value="SAWADEE"/>
    <property type="match status" value="1"/>
</dbReference>
<protein>
    <recommendedName>
        <fullName evidence="1">SAWADEE domain-containing protein</fullName>
    </recommendedName>
</protein>
<dbReference type="PANTHER" id="PTHR36384:SF1">
    <property type="entry name" value="SAWADEE PROTEIN"/>
    <property type="match status" value="1"/>
</dbReference>
<accession>A0AAV2CJN5</accession>
<sequence>MSAPPLNSAGGYNLEFHAPSDDAWYSVRAIFNGKNKELTVKFENFGDGEDLVFKPDRFVTACDLEEFEARFRPVSHQLQDWECREAKKGMLVCVSHSADGLDNRFYDATIEEVIHKDHSVVNGEEVCSCAFVVVWKHGPAKHLLHRKKIESICIVQSVSELDPAVASFLEVARQEIEGGACFKAPPFSTHEFSPGERKGSQRSASGMWFMQGDDEFKVGTQEGLDVGELPLLETSDDDDPHMGGRYALLVDNLEKGISPSEIVQFIHRETSVLVEAHISSSFFYETCTKAAIVVDSKRNFHEVCNLLDSPDHLVISQTGRPLVITEKSLPLSTYRITTQTNYTQIRKWLHGSKEQEKHVLRIVTPALEEYRRAKQLKDVLTEFASHQKCLFQTLSKKENEIKQHFSSAM</sequence>